<dbReference type="Proteomes" id="UP000251211">
    <property type="component" value="Unassembled WGS sequence"/>
</dbReference>
<dbReference type="EMBL" id="UAUI01000028">
    <property type="protein sequence ID" value="SPZ43336.1"/>
    <property type="molecule type" value="Genomic_DNA"/>
</dbReference>
<reference evidence="2 3" key="1">
    <citation type="submission" date="2018-06" db="EMBL/GenBank/DDBJ databases">
        <authorList>
            <consortium name="Pathogen Informatics"/>
            <person name="Doyle S."/>
        </authorList>
    </citation>
    <scope>NUCLEOTIDE SEQUENCE [LARGE SCALE GENOMIC DNA]</scope>
    <source>
        <strain evidence="2 3">NCTC13229</strain>
    </source>
</reference>
<feature type="transmembrane region" description="Helical" evidence="1">
    <location>
        <begin position="56"/>
        <end position="77"/>
    </location>
</feature>
<keyword evidence="1" id="KW-0472">Membrane</keyword>
<accession>A0AB38FP59</accession>
<protein>
    <submittedName>
        <fullName evidence="2">Uncharacterized protein</fullName>
    </submittedName>
</protein>
<gene>
    <name evidence="2" type="ORF">NCTC13229_06871</name>
</gene>
<evidence type="ECO:0000313" key="3">
    <source>
        <dbReference type="Proteomes" id="UP000251211"/>
    </source>
</evidence>
<proteinExistence type="predicted"/>
<comment type="caution">
    <text evidence="2">The sequence shown here is derived from an EMBL/GenBank/DDBJ whole genome shotgun (WGS) entry which is preliminary data.</text>
</comment>
<dbReference type="AlphaFoldDB" id="A0AB38FP59"/>
<evidence type="ECO:0000256" key="1">
    <source>
        <dbReference type="SAM" id="Phobius"/>
    </source>
</evidence>
<keyword evidence="1" id="KW-0812">Transmembrane</keyword>
<sequence>MLATIGAVLTALQASHTNAAGAVHEALPALFGAEADPNTSTSATADTVYRGTDPPVHLQLTLTAFAGALAVLVSALARRRTPVRGADCGLPSWPVRARAPSSTSAVSPMPVRRSSCVLRV</sequence>
<keyword evidence="1" id="KW-1133">Transmembrane helix</keyword>
<organism evidence="2 3">
    <name type="scientific">Rhodococcus wratislaviensis</name>
    <name type="common">Tsukamurella wratislaviensis</name>
    <dbReference type="NCBI Taxonomy" id="44752"/>
    <lineage>
        <taxon>Bacteria</taxon>
        <taxon>Bacillati</taxon>
        <taxon>Actinomycetota</taxon>
        <taxon>Actinomycetes</taxon>
        <taxon>Mycobacteriales</taxon>
        <taxon>Nocardiaceae</taxon>
        <taxon>Rhodococcus</taxon>
    </lineage>
</organism>
<evidence type="ECO:0000313" key="2">
    <source>
        <dbReference type="EMBL" id="SPZ43336.1"/>
    </source>
</evidence>
<name>A0AB38FP59_RHOWR</name>